<dbReference type="STRING" id="1202785.A946_05330"/>
<evidence type="ECO:0000256" key="6">
    <source>
        <dbReference type="ARBA" id="ARBA00023136"/>
    </source>
</evidence>
<evidence type="ECO:0000313" key="11">
    <source>
        <dbReference type="Proteomes" id="UP000031594"/>
    </source>
</evidence>
<dbReference type="EMBL" id="JQNX01000003">
    <property type="protein sequence ID" value="KIE58831.1"/>
    <property type="molecule type" value="Genomic_DNA"/>
</dbReference>
<dbReference type="GO" id="GO:0005886">
    <property type="term" value="C:plasma membrane"/>
    <property type="evidence" value="ECO:0007669"/>
    <property type="project" value="UniProtKB-SubCell"/>
</dbReference>
<evidence type="ECO:0000313" key="10">
    <source>
        <dbReference type="EMBL" id="QDQ41749.1"/>
    </source>
</evidence>
<dbReference type="Proteomes" id="UP000315925">
    <property type="component" value="Chromosome"/>
</dbReference>
<feature type="transmembrane region" description="Helical" evidence="7">
    <location>
        <begin position="151"/>
        <end position="173"/>
    </location>
</feature>
<evidence type="ECO:0000256" key="1">
    <source>
        <dbReference type="ARBA" id="ARBA00004651"/>
    </source>
</evidence>
<gene>
    <name evidence="9" type="ORF">A946_05330</name>
    <name evidence="10" type="ORF">kam1_499</name>
</gene>
<comment type="similarity">
    <text evidence="2 7">Belongs to the DedA family.</text>
</comment>
<dbReference type="InterPro" id="IPR032816">
    <property type="entry name" value="VTT_dom"/>
</dbReference>
<proteinExistence type="inferred from homology"/>
<keyword evidence="3 7" id="KW-1003">Cell membrane</keyword>
<evidence type="ECO:0000256" key="3">
    <source>
        <dbReference type="ARBA" id="ARBA00022475"/>
    </source>
</evidence>
<comment type="subcellular location">
    <subcellularLocation>
        <location evidence="1 7">Cell membrane</location>
        <topology evidence="1 7">Multi-pass membrane protein</topology>
    </subcellularLocation>
</comment>
<reference evidence="10" key="2">
    <citation type="journal article" date="2019" name="BMC Genomics">
        <title>Complete genome sequence analysis of the thermoacidophilic verrucomicrobial methanotroph 'Candidatus Methylacidiphilum kamchatkense' strain Kam1 and comparison with its closest relatives.</title>
        <authorList>
            <person name="Kruse T."/>
            <person name="Ratnadevi C.M."/>
            <person name="Erikstad H.A."/>
            <person name="Birkeland N.K."/>
        </authorList>
    </citation>
    <scope>NUCLEOTIDE SEQUENCE</scope>
    <source>
        <strain evidence="10">Kam1</strain>
    </source>
</reference>
<reference evidence="12" key="3">
    <citation type="submission" date="2019-03" db="EMBL/GenBank/DDBJ databases">
        <title>Complete genome of Methylacidiphilum kamchatkense Kam1.</title>
        <authorList>
            <person name="Kruse T."/>
            <person name="Murarilal Ratnadevi C."/>
            <person name="Erikstad H.-A."/>
            <person name="Birkeland N.-K."/>
        </authorList>
    </citation>
    <scope>NUCLEOTIDE SEQUENCE [LARGE SCALE GENOMIC DNA]</scope>
    <source>
        <strain evidence="12">kam1</strain>
    </source>
</reference>
<protein>
    <submittedName>
        <fullName evidence="10">Membrane-associated protein</fullName>
    </submittedName>
</protein>
<dbReference type="KEGG" id="mkc:kam1_499"/>
<evidence type="ECO:0000256" key="4">
    <source>
        <dbReference type="ARBA" id="ARBA00022692"/>
    </source>
</evidence>
<feature type="transmembrane region" description="Helical" evidence="7">
    <location>
        <begin position="66"/>
        <end position="87"/>
    </location>
</feature>
<feature type="transmembrane region" description="Helical" evidence="7">
    <location>
        <begin position="25"/>
        <end position="46"/>
    </location>
</feature>
<reference evidence="9 11" key="1">
    <citation type="submission" date="2014-08" db="EMBL/GenBank/DDBJ databases">
        <title>Methylacidiphilum kamchatkense strain Kam1 draft genome sequence.</title>
        <authorList>
            <person name="Birkeland N.-K."/>
            <person name="Erikstad H.A."/>
        </authorList>
    </citation>
    <scope>NUCLEOTIDE SEQUENCE [LARGE SCALE GENOMIC DNA]</scope>
    <source>
        <strain evidence="9 11">Kam1</strain>
    </source>
</reference>
<keyword evidence="4 7" id="KW-0812">Transmembrane</keyword>
<dbReference type="Pfam" id="PF09335">
    <property type="entry name" value="VTT_dom"/>
    <property type="match status" value="1"/>
</dbReference>
<name>A0A0C1RV61_9BACT</name>
<dbReference type="EMBL" id="CP037899">
    <property type="protein sequence ID" value="QDQ41749.1"/>
    <property type="molecule type" value="Genomic_DNA"/>
</dbReference>
<sequence length="230" mass="26667">MTVLLDFLFHWDHYLQVIVLTHKDWIYPLLFLLIFCETGLVLTPFLPGDSLVFTLGIFAAKGWLNLYTLFFLLTLAAIGGDSLNYLFGNKFGKFFYASSASFFIKKEHIQKTEDFFNQYGSKAIFLSRFIPIVRTFTPFIAGIGSMAYSRFLFFNVFGGLCWIGLFLGTGYFLGNQPLIKNHFKTFIYLIIFFSLFPLVIEWIKSKLYTKTNLAVENFSKKRKADHMKTE</sequence>
<keyword evidence="5 7" id="KW-1133">Transmembrane helix</keyword>
<dbReference type="AlphaFoldDB" id="A0A0C1RV61"/>
<evidence type="ECO:0000256" key="2">
    <source>
        <dbReference type="ARBA" id="ARBA00010792"/>
    </source>
</evidence>
<feature type="transmembrane region" description="Helical" evidence="7">
    <location>
        <begin position="185"/>
        <end position="203"/>
    </location>
</feature>
<evidence type="ECO:0000313" key="9">
    <source>
        <dbReference type="EMBL" id="KIE58831.1"/>
    </source>
</evidence>
<dbReference type="PANTHER" id="PTHR30353:SF0">
    <property type="entry name" value="TRANSMEMBRANE PROTEIN"/>
    <property type="match status" value="1"/>
</dbReference>
<dbReference type="InterPro" id="IPR032818">
    <property type="entry name" value="DedA-like"/>
</dbReference>
<evidence type="ECO:0000259" key="8">
    <source>
        <dbReference type="Pfam" id="PF09335"/>
    </source>
</evidence>
<feature type="domain" description="VTT" evidence="8">
    <location>
        <begin position="46"/>
        <end position="171"/>
    </location>
</feature>
<keyword evidence="6 7" id="KW-0472">Membrane</keyword>
<dbReference type="OrthoDB" id="9813426at2"/>
<dbReference type="PANTHER" id="PTHR30353">
    <property type="entry name" value="INNER MEMBRANE PROTEIN DEDA-RELATED"/>
    <property type="match status" value="1"/>
</dbReference>
<evidence type="ECO:0000256" key="7">
    <source>
        <dbReference type="RuleBase" id="RU367016"/>
    </source>
</evidence>
<evidence type="ECO:0000256" key="5">
    <source>
        <dbReference type="ARBA" id="ARBA00022989"/>
    </source>
</evidence>
<organism evidence="10 12">
    <name type="scientific">Methylacidiphilum kamchatkense Kam1</name>
    <dbReference type="NCBI Taxonomy" id="1202785"/>
    <lineage>
        <taxon>Bacteria</taxon>
        <taxon>Pseudomonadati</taxon>
        <taxon>Verrucomicrobiota</taxon>
        <taxon>Methylacidiphilae</taxon>
        <taxon>Methylacidiphilales</taxon>
        <taxon>Methylacidiphilaceae</taxon>
        <taxon>Methylacidiphilum (ex Ratnadevi et al. 2023)</taxon>
    </lineage>
</organism>
<dbReference type="Proteomes" id="UP000031594">
    <property type="component" value="Unassembled WGS sequence"/>
</dbReference>
<evidence type="ECO:0000313" key="12">
    <source>
        <dbReference type="Proteomes" id="UP000315925"/>
    </source>
</evidence>
<accession>A0A0C1RV61</accession>
<keyword evidence="11" id="KW-1185">Reference proteome</keyword>